<accession>A0A814EKC3</accession>
<dbReference type="Proteomes" id="UP000663845">
    <property type="component" value="Unassembled WGS sequence"/>
</dbReference>
<dbReference type="InterPro" id="IPR050234">
    <property type="entry name" value="Nuclear_hormone_rcpt_NR1"/>
</dbReference>
<organism evidence="11 12">
    <name type="scientific">Adineta steineri</name>
    <dbReference type="NCBI Taxonomy" id="433720"/>
    <lineage>
        <taxon>Eukaryota</taxon>
        <taxon>Metazoa</taxon>
        <taxon>Spiralia</taxon>
        <taxon>Gnathifera</taxon>
        <taxon>Rotifera</taxon>
        <taxon>Eurotatoria</taxon>
        <taxon>Bdelloidea</taxon>
        <taxon>Adinetida</taxon>
        <taxon>Adinetidae</taxon>
        <taxon>Adineta</taxon>
    </lineage>
</organism>
<evidence type="ECO:0000313" key="12">
    <source>
        <dbReference type="Proteomes" id="UP000663845"/>
    </source>
</evidence>
<reference evidence="11" key="1">
    <citation type="submission" date="2021-02" db="EMBL/GenBank/DDBJ databases">
        <authorList>
            <person name="Nowell W R."/>
        </authorList>
    </citation>
    <scope>NUCLEOTIDE SEQUENCE</scope>
</reference>
<keyword evidence="8" id="KW-0539">Nucleus</keyword>
<dbReference type="GO" id="GO:0000978">
    <property type="term" value="F:RNA polymerase II cis-regulatory region sequence-specific DNA binding"/>
    <property type="evidence" value="ECO:0007669"/>
    <property type="project" value="TreeGrafter"/>
</dbReference>
<protein>
    <recommendedName>
        <fullName evidence="10">Nuclear receptor domain-containing protein</fullName>
    </recommendedName>
</protein>
<evidence type="ECO:0000256" key="4">
    <source>
        <dbReference type="ARBA" id="ARBA00023015"/>
    </source>
</evidence>
<evidence type="ECO:0000256" key="5">
    <source>
        <dbReference type="ARBA" id="ARBA00023125"/>
    </source>
</evidence>
<dbReference type="SMART" id="SM00399">
    <property type="entry name" value="ZnF_C4"/>
    <property type="match status" value="1"/>
</dbReference>
<evidence type="ECO:0000256" key="6">
    <source>
        <dbReference type="ARBA" id="ARBA00023163"/>
    </source>
</evidence>
<gene>
    <name evidence="11" type="ORF">JYZ213_LOCUS14356</name>
</gene>
<dbReference type="GO" id="GO:0045944">
    <property type="term" value="P:positive regulation of transcription by RNA polymerase II"/>
    <property type="evidence" value="ECO:0007669"/>
    <property type="project" value="TreeGrafter"/>
</dbReference>
<dbReference type="GO" id="GO:0030154">
    <property type="term" value="P:cell differentiation"/>
    <property type="evidence" value="ECO:0007669"/>
    <property type="project" value="TreeGrafter"/>
</dbReference>
<evidence type="ECO:0000256" key="7">
    <source>
        <dbReference type="ARBA" id="ARBA00023170"/>
    </source>
</evidence>
<dbReference type="Pfam" id="PF00105">
    <property type="entry name" value="zf-C4"/>
    <property type="match status" value="1"/>
</dbReference>
<sequence length="725" mass="86303">MTSGIHYCGQKSHDSTNRCVICGSKSIGINFGVLTCAPCKAFFRRNARRKELLELPCRHRDMSVEMMNNYEKNERTMRYLQIRRCSSCRLRRCFDLGMKEELVRTDEENERYRQLLDVNRRQRELLRQQIREMKELSIPQHMVDNIDLSAEIDWRHLSNIVYAYESCCIKTYLRQRSTVIFNRTPQSPNEQPYNIYPTTITMSIVLAVSSFLKTLPAYYSLPRSTRNYLCKTNIRPLIFPNLHELNQSCYAEPWQVNAYNKTWELICGIQLYEEFNRAEKMAEKSWITDPIVTRLFVIILFFSTPLHYHDDSPTPTKLLKKKQAIFQTQNGYITLLWKYLTHRYGSVGSIRIYLNLVHVYMKMQEVGYDDVYYDRQMLLELPCRHRDMSVEMMNNYEKNERTMRYLQIRRCSSCRLRRCFDLGMKEELVRTDEENERYRQLLDVNRRQRDLLRQQIREIKELSIPQDMVDNIDLSAEIDWRHLSNIVYAYESCCIKTYLRQRSTVIFNRTPQSPNEQPYNIYPTTITMSIVLAVSSFLKTLPAYYSLPRSTRNYLCKTNIRPLIFPNLHELNQSCYAEPWQVNAYNKTWELICGIQLYEEFNRAEKMAEKSWVTDPIVTRLFVVILFFSTPLHYHDDSSTPTKILKKKQAVLQTQNAYITLLWKYLTHRYGSVGSIRIYLNLVHVYMKMQQVGYGMYMQLTTQKDLVPTHETLSKLVTLDINDTQ</sequence>
<proteinExistence type="predicted"/>
<dbReference type="GO" id="GO:0004879">
    <property type="term" value="F:nuclear receptor activity"/>
    <property type="evidence" value="ECO:0007669"/>
    <property type="project" value="TreeGrafter"/>
</dbReference>
<dbReference type="PRINTS" id="PR00047">
    <property type="entry name" value="STROIDFINGER"/>
</dbReference>
<evidence type="ECO:0000256" key="9">
    <source>
        <dbReference type="SAM" id="Coils"/>
    </source>
</evidence>
<keyword evidence="7" id="KW-0675">Receptor</keyword>
<dbReference type="GO" id="GO:0000122">
    <property type="term" value="P:negative regulation of transcription by RNA polymerase II"/>
    <property type="evidence" value="ECO:0007669"/>
    <property type="project" value="TreeGrafter"/>
</dbReference>
<dbReference type="InterPro" id="IPR001628">
    <property type="entry name" value="Znf_hrmn_rcpt"/>
</dbReference>
<feature type="domain" description="Nuclear receptor" evidence="10">
    <location>
        <begin position="16"/>
        <end position="105"/>
    </location>
</feature>
<name>A0A814EKC3_9BILA</name>
<evidence type="ECO:0000256" key="8">
    <source>
        <dbReference type="ARBA" id="ARBA00023242"/>
    </source>
</evidence>
<dbReference type="PROSITE" id="PS00031">
    <property type="entry name" value="NUCLEAR_REC_DBD_1"/>
    <property type="match status" value="1"/>
</dbReference>
<dbReference type="PROSITE" id="PS51030">
    <property type="entry name" value="NUCLEAR_REC_DBD_2"/>
    <property type="match status" value="1"/>
</dbReference>
<dbReference type="PANTHER" id="PTHR24082:SF283">
    <property type="entry name" value="NUCLEAR HORMONE RECEPTOR HR96"/>
    <property type="match status" value="1"/>
</dbReference>
<keyword evidence="2" id="KW-0863">Zinc-finger</keyword>
<evidence type="ECO:0000256" key="1">
    <source>
        <dbReference type="ARBA" id="ARBA00022723"/>
    </source>
</evidence>
<evidence type="ECO:0000256" key="3">
    <source>
        <dbReference type="ARBA" id="ARBA00022833"/>
    </source>
</evidence>
<dbReference type="GO" id="GO:0008270">
    <property type="term" value="F:zinc ion binding"/>
    <property type="evidence" value="ECO:0007669"/>
    <property type="project" value="UniProtKB-KW"/>
</dbReference>
<dbReference type="InterPro" id="IPR013088">
    <property type="entry name" value="Znf_NHR/GATA"/>
</dbReference>
<feature type="coiled-coil region" evidence="9">
    <location>
        <begin position="109"/>
        <end position="136"/>
    </location>
</feature>
<comment type="caution">
    <text evidence="11">The sequence shown here is derived from an EMBL/GenBank/DDBJ whole genome shotgun (WGS) entry which is preliminary data.</text>
</comment>
<keyword evidence="4" id="KW-0805">Transcription regulation</keyword>
<evidence type="ECO:0000256" key="2">
    <source>
        <dbReference type="ARBA" id="ARBA00022771"/>
    </source>
</evidence>
<keyword evidence="9" id="KW-0175">Coiled coil</keyword>
<evidence type="ECO:0000313" key="11">
    <source>
        <dbReference type="EMBL" id="CAF0970339.1"/>
    </source>
</evidence>
<dbReference type="AlphaFoldDB" id="A0A814EKC3"/>
<keyword evidence="3" id="KW-0862">Zinc</keyword>
<dbReference type="EMBL" id="CAJNOG010000119">
    <property type="protein sequence ID" value="CAF0970339.1"/>
    <property type="molecule type" value="Genomic_DNA"/>
</dbReference>
<keyword evidence="6" id="KW-0804">Transcription</keyword>
<dbReference type="Gene3D" id="3.30.50.10">
    <property type="entry name" value="Erythroid Transcription Factor GATA-1, subunit A"/>
    <property type="match status" value="2"/>
</dbReference>
<evidence type="ECO:0000259" key="10">
    <source>
        <dbReference type="PROSITE" id="PS51030"/>
    </source>
</evidence>
<dbReference type="PANTHER" id="PTHR24082">
    <property type="entry name" value="NUCLEAR HORMONE RECEPTOR"/>
    <property type="match status" value="1"/>
</dbReference>
<keyword evidence="1" id="KW-0479">Metal-binding</keyword>
<keyword evidence="5" id="KW-0238">DNA-binding</keyword>
<dbReference type="SUPFAM" id="SSF57716">
    <property type="entry name" value="Glucocorticoid receptor-like (DNA-binding domain)"/>
    <property type="match status" value="2"/>
</dbReference>